<dbReference type="AlphaFoldDB" id="A0A8S3QXZ4"/>
<dbReference type="Pfam" id="PF01273">
    <property type="entry name" value="LBP_BPI_CETP"/>
    <property type="match status" value="1"/>
</dbReference>
<dbReference type="PANTHER" id="PTHR10504">
    <property type="entry name" value="BACTERICIDAL PERMEABILITY-INCREASING BPI PROTEIN-RELATED"/>
    <property type="match status" value="1"/>
</dbReference>
<dbReference type="InterPro" id="IPR017942">
    <property type="entry name" value="Lipid-bd_serum_glycop_N"/>
</dbReference>
<dbReference type="Proteomes" id="UP000683360">
    <property type="component" value="Unassembled WGS sequence"/>
</dbReference>
<evidence type="ECO:0000256" key="3">
    <source>
        <dbReference type="ARBA" id="ARBA00023157"/>
    </source>
</evidence>
<dbReference type="SUPFAM" id="SSF56349">
    <property type="entry name" value="DNA breaking-rejoining enzymes"/>
    <property type="match status" value="1"/>
</dbReference>
<gene>
    <name evidence="6" type="ORF">MEDL_14247</name>
</gene>
<feature type="domain" description="Lipid-binding serum glycoprotein C-terminal" evidence="5">
    <location>
        <begin position="452"/>
        <end position="657"/>
    </location>
</feature>
<dbReference type="SMART" id="SM00328">
    <property type="entry name" value="BPI1"/>
    <property type="match status" value="1"/>
</dbReference>
<dbReference type="InterPro" id="IPR011010">
    <property type="entry name" value="DNA_brk_join_enz"/>
</dbReference>
<evidence type="ECO:0000256" key="1">
    <source>
        <dbReference type="ARBA" id="ARBA00007292"/>
    </source>
</evidence>
<protein>
    <submittedName>
        <fullName evidence="6">LBP</fullName>
    </submittedName>
</protein>
<dbReference type="EMBL" id="CAJPWZ010000722">
    <property type="protein sequence ID" value="CAG2199754.1"/>
    <property type="molecule type" value="Genomic_DNA"/>
</dbReference>
<dbReference type="OrthoDB" id="10051849at2759"/>
<dbReference type="GO" id="GO:0008289">
    <property type="term" value="F:lipid binding"/>
    <property type="evidence" value="ECO:0007669"/>
    <property type="project" value="InterPro"/>
</dbReference>
<keyword evidence="3" id="KW-1015">Disulfide bond</keyword>
<dbReference type="Gene3D" id="1.10.150.130">
    <property type="match status" value="1"/>
</dbReference>
<dbReference type="InterPro" id="IPR001124">
    <property type="entry name" value="Lipid-bd_serum_glycop_C"/>
</dbReference>
<dbReference type="PANTHER" id="PTHR10504:SF131">
    <property type="entry name" value="BPI2 DOMAIN-CONTAINING PROTEIN"/>
    <property type="match status" value="1"/>
</dbReference>
<comment type="similarity">
    <text evidence="1">Belongs to the BPI/LBP/Plunc superfamily. BPI/LBP family.</text>
</comment>
<name>A0A8S3QXZ4_MYTED</name>
<dbReference type="Gene3D" id="3.15.10.10">
    <property type="entry name" value="Bactericidal permeability-increasing protein, domain 1"/>
    <property type="match status" value="1"/>
</dbReference>
<evidence type="ECO:0000259" key="4">
    <source>
        <dbReference type="SMART" id="SM00328"/>
    </source>
</evidence>
<sequence length="679" mass="76558">MHLPSSFRNSVELDQAVDSLWNKSINVNTRNVYSTGYKCFIQFCGNHITGFNSRSFNMSKVSEDLLIYFVAHCQSVLKLKYSTIKLYLAGVRFHGVNFDNVNPLCDKFGHTYQRLQNVLNGVKKSENRGRRLSVYIAIPADECRLNLNAKQNDSFFVEETGKPLSRNYFISKLKTILIALGYSDKDYSGHSFRSGAATSASSQGLSARNPGIRLQITQKGIHIVNTVAADLLTKNVKTMKITKQTGHDINVNYDLTDIKIEKFQLGKSSFTRYTDTSLRWTAENIDLDIGGQYKYEYSRFFVKHSDKGSFTVNFSAMSFKIIIQLGTDGSGRSTVRTFQCVHTYGPIKYVFHGGQDWIFKLFAEKAIQGIRNQIQNNICGILKDLVEKNGQRVLSNVKVKIPVGNSMMVDYRLLSVPSMSTNYLEVHLRGTVLWRNSQTEASFSPATFPSNYDTTKMAYIAISNYVFNTMLYQAYRHNMLVFNMTSRNIGYKKSMLNTTCKDNCIGKLIPQIAKSFPNCSVELHMTSTKQPVTNIGSIVSVTAEGNISVYVRELNNSLHYLFRVSAVGGSKVTPRLNNGMIYGQLSKSEIQTNVTDSVIGAIDEKALKFLEDDILTPYLAPMVSGLCKRGFPLPIMDNFQFVQPELKLKKNAILIETNLKYIPRSGKSTVLRFLPQEEI</sequence>
<dbReference type="InterPro" id="IPR017943">
    <property type="entry name" value="Bactericidal_perm-incr_a/b_dom"/>
</dbReference>
<proteinExistence type="inferred from homology"/>
<evidence type="ECO:0000313" key="7">
    <source>
        <dbReference type="Proteomes" id="UP000683360"/>
    </source>
</evidence>
<keyword evidence="7" id="KW-1185">Reference proteome</keyword>
<accession>A0A8S3QXZ4</accession>
<dbReference type="SUPFAM" id="SSF47823">
    <property type="entry name" value="lambda integrase-like, N-terminal domain"/>
    <property type="match status" value="1"/>
</dbReference>
<keyword evidence="2" id="KW-0238">DNA-binding</keyword>
<dbReference type="GO" id="GO:0003677">
    <property type="term" value="F:DNA binding"/>
    <property type="evidence" value="ECO:0007669"/>
    <property type="project" value="UniProtKB-KW"/>
</dbReference>
<feature type="domain" description="Lipid-binding serum glycoprotein N-terminal" evidence="4">
    <location>
        <begin position="215"/>
        <end position="437"/>
    </location>
</feature>
<dbReference type="InterPro" id="IPR010998">
    <property type="entry name" value="Integrase_recombinase_N"/>
</dbReference>
<dbReference type="InterPro" id="IPR032942">
    <property type="entry name" value="BPI/LBP/Plunc"/>
</dbReference>
<comment type="caution">
    <text evidence="6">The sequence shown here is derived from an EMBL/GenBank/DDBJ whole genome shotgun (WGS) entry which is preliminary data.</text>
</comment>
<reference evidence="6" key="1">
    <citation type="submission" date="2021-03" db="EMBL/GenBank/DDBJ databases">
        <authorList>
            <person name="Bekaert M."/>
        </authorList>
    </citation>
    <scope>NUCLEOTIDE SEQUENCE</scope>
</reference>
<evidence type="ECO:0000256" key="2">
    <source>
        <dbReference type="ARBA" id="ARBA00023125"/>
    </source>
</evidence>
<dbReference type="Pfam" id="PF02886">
    <property type="entry name" value="LBP_BPI_CETP_C"/>
    <property type="match status" value="1"/>
</dbReference>
<dbReference type="Gene3D" id="3.15.20.10">
    <property type="entry name" value="Bactericidal permeability-increasing protein, domain 2"/>
    <property type="match status" value="1"/>
</dbReference>
<organism evidence="6 7">
    <name type="scientific">Mytilus edulis</name>
    <name type="common">Blue mussel</name>
    <dbReference type="NCBI Taxonomy" id="6550"/>
    <lineage>
        <taxon>Eukaryota</taxon>
        <taxon>Metazoa</taxon>
        <taxon>Spiralia</taxon>
        <taxon>Lophotrochozoa</taxon>
        <taxon>Mollusca</taxon>
        <taxon>Bivalvia</taxon>
        <taxon>Autobranchia</taxon>
        <taxon>Pteriomorphia</taxon>
        <taxon>Mytilida</taxon>
        <taxon>Mytiloidea</taxon>
        <taxon>Mytilidae</taxon>
        <taxon>Mytilinae</taxon>
        <taxon>Mytilus</taxon>
    </lineage>
</organism>
<dbReference type="SUPFAM" id="SSF55394">
    <property type="entry name" value="Bactericidal permeability-increasing protein, BPI"/>
    <property type="match status" value="2"/>
</dbReference>
<evidence type="ECO:0000259" key="5">
    <source>
        <dbReference type="SMART" id="SM00329"/>
    </source>
</evidence>
<dbReference type="GO" id="GO:0005615">
    <property type="term" value="C:extracellular space"/>
    <property type="evidence" value="ECO:0007669"/>
    <property type="project" value="TreeGrafter"/>
</dbReference>
<evidence type="ECO:0000313" key="6">
    <source>
        <dbReference type="EMBL" id="CAG2199754.1"/>
    </source>
</evidence>
<dbReference type="SMART" id="SM00329">
    <property type="entry name" value="BPI2"/>
    <property type="match status" value="1"/>
</dbReference>